<dbReference type="InterPro" id="IPR011992">
    <property type="entry name" value="EF-hand-dom_pair"/>
</dbReference>
<dbReference type="InParanoid" id="A2D7S4"/>
<gene>
    <name evidence="4" type="ORF">TVAG_070200</name>
</gene>
<dbReference type="GO" id="GO:0019888">
    <property type="term" value="F:protein phosphatase regulator activity"/>
    <property type="evidence" value="ECO:0000318"/>
    <property type="project" value="GO_Central"/>
</dbReference>
<reference evidence="4" key="2">
    <citation type="journal article" date="2007" name="Science">
        <title>Draft genome sequence of the sexually transmitted pathogen Trichomonas vaginalis.</title>
        <authorList>
            <person name="Carlton J.M."/>
            <person name="Hirt R.P."/>
            <person name="Silva J.C."/>
            <person name="Delcher A.L."/>
            <person name="Schatz M."/>
            <person name="Zhao Q."/>
            <person name="Wortman J.R."/>
            <person name="Bidwell S.L."/>
            <person name="Alsmark U.C.M."/>
            <person name="Besteiro S."/>
            <person name="Sicheritz-Ponten T."/>
            <person name="Noel C.J."/>
            <person name="Dacks J.B."/>
            <person name="Foster P.G."/>
            <person name="Simillion C."/>
            <person name="Van de Peer Y."/>
            <person name="Miranda-Saavedra D."/>
            <person name="Barton G.J."/>
            <person name="Westrop G.D."/>
            <person name="Mueller S."/>
            <person name="Dessi D."/>
            <person name="Fiori P.L."/>
            <person name="Ren Q."/>
            <person name="Paulsen I."/>
            <person name="Zhang H."/>
            <person name="Bastida-Corcuera F.D."/>
            <person name="Simoes-Barbosa A."/>
            <person name="Brown M.T."/>
            <person name="Hayes R.D."/>
            <person name="Mukherjee M."/>
            <person name="Okumura C.Y."/>
            <person name="Schneider R."/>
            <person name="Smith A.J."/>
            <person name="Vanacova S."/>
            <person name="Villalvazo M."/>
            <person name="Haas B.J."/>
            <person name="Pertea M."/>
            <person name="Feldblyum T.V."/>
            <person name="Utterback T.R."/>
            <person name="Shu C.L."/>
            <person name="Osoegawa K."/>
            <person name="de Jong P.J."/>
            <person name="Hrdy I."/>
            <person name="Horvathova L."/>
            <person name="Zubacova Z."/>
            <person name="Dolezal P."/>
            <person name="Malik S.B."/>
            <person name="Logsdon J.M. Jr."/>
            <person name="Henze K."/>
            <person name="Gupta A."/>
            <person name="Wang C.C."/>
            <person name="Dunne R.L."/>
            <person name="Upcroft J.A."/>
            <person name="Upcroft P."/>
            <person name="White O."/>
            <person name="Salzberg S.L."/>
            <person name="Tang P."/>
            <person name="Chiu C.-H."/>
            <person name="Lee Y.-S."/>
            <person name="Embley T.M."/>
            <person name="Coombs G.H."/>
            <person name="Mottram J.C."/>
            <person name="Tachezy J."/>
            <person name="Fraser-Liggett C.M."/>
            <person name="Johnson P.J."/>
        </authorList>
    </citation>
    <scope>NUCLEOTIDE SEQUENCE [LARGE SCALE GENOMIC DNA]</scope>
    <source>
        <strain evidence="4">G3</strain>
    </source>
</reference>
<proteinExistence type="predicted"/>
<dbReference type="SUPFAM" id="SSF47473">
    <property type="entry name" value="EF-hand"/>
    <property type="match status" value="1"/>
</dbReference>
<dbReference type="SMR" id="A2D7S4"/>
<dbReference type="PANTHER" id="PTHR14095:SF0">
    <property type="entry name" value="MIP22305P"/>
    <property type="match status" value="1"/>
</dbReference>
<keyword evidence="1" id="KW-0479">Metal-binding</keyword>
<reference evidence="4" key="1">
    <citation type="submission" date="2006-10" db="EMBL/GenBank/DDBJ databases">
        <authorList>
            <person name="Amadeo P."/>
            <person name="Zhao Q."/>
            <person name="Wortman J."/>
            <person name="Fraser-Liggett C."/>
            <person name="Carlton J."/>
        </authorList>
    </citation>
    <scope>NUCLEOTIDE SEQUENCE</scope>
    <source>
        <strain evidence="4">G3</strain>
    </source>
</reference>
<dbReference type="AlphaFoldDB" id="A2D7S4"/>
<dbReference type="OrthoDB" id="5586at2759"/>
<dbReference type="Proteomes" id="UP000001542">
    <property type="component" value="Unassembled WGS sequence"/>
</dbReference>
<organism evidence="4 5">
    <name type="scientific">Trichomonas vaginalis (strain ATCC PRA-98 / G3)</name>
    <dbReference type="NCBI Taxonomy" id="412133"/>
    <lineage>
        <taxon>Eukaryota</taxon>
        <taxon>Metamonada</taxon>
        <taxon>Parabasalia</taxon>
        <taxon>Trichomonadida</taxon>
        <taxon>Trichomonadidae</taxon>
        <taxon>Trichomonas</taxon>
    </lineage>
</organism>
<feature type="domain" description="PP2A regulatory subunit B'' EF-hand" evidence="3">
    <location>
        <begin position="169"/>
        <end position="244"/>
    </location>
</feature>
<dbReference type="Gene3D" id="1.10.238.10">
    <property type="entry name" value="EF-hand"/>
    <property type="match status" value="1"/>
</dbReference>
<dbReference type="GO" id="GO:0000159">
    <property type="term" value="C:protein phosphatase type 2A complex"/>
    <property type="evidence" value="ECO:0000318"/>
    <property type="project" value="GO_Central"/>
</dbReference>
<dbReference type="STRING" id="5722.A2D7S4"/>
<dbReference type="OMA" id="GPENECY"/>
<keyword evidence="5" id="KW-1185">Reference proteome</keyword>
<name>A2D7S4_TRIV3</name>
<keyword evidence="2" id="KW-0106">Calcium</keyword>
<dbReference type="PROSITE" id="PS00018">
    <property type="entry name" value="EF_HAND_1"/>
    <property type="match status" value="2"/>
</dbReference>
<evidence type="ECO:0000259" key="3">
    <source>
        <dbReference type="Pfam" id="PF17958"/>
    </source>
</evidence>
<dbReference type="VEuPathDB" id="TrichDB:TVAG_070200"/>
<dbReference type="RefSeq" id="XP_001584343.1">
    <property type="nucleotide sequence ID" value="XM_001584293.1"/>
</dbReference>
<dbReference type="InterPro" id="IPR041534">
    <property type="entry name" value="EF-hand_13"/>
</dbReference>
<dbReference type="GO" id="GO:0046872">
    <property type="term" value="F:metal ion binding"/>
    <property type="evidence" value="ECO:0007669"/>
    <property type="project" value="UniProtKB-KW"/>
</dbReference>
<accession>A2D7S4</accession>
<dbReference type="EMBL" id="DS113178">
    <property type="protein sequence ID" value="EAY23357.1"/>
    <property type="molecule type" value="Genomic_DNA"/>
</dbReference>
<evidence type="ECO:0000313" key="4">
    <source>
        <dbReference type="EMBL" id="EAY23357.1"/>
    </source>
</evidence>
<dbReference type="PANTHER" id="PTHR14095">
    <property type="entry name" value="PHOSPHATASE 2A REGULATORY SUBUNIT-RELATED"/>
    <property type="match status" value="1"/>
</dbReference>
<dbReference type="InterPro" id="IPR018247">
    <property type="entry name" value="EF_Hand_1_Ca_BS"/>
</dbReference>
<dbReference type="VEuPathDB" id="TrichDB:TVAGG3_1044460"/>
<evidence type="ECO:0000256" key="1">
    <source>
        <dbReference type="ARBA" id="ARBA00022723"/>
    </source>
</evidence>
<sequence>MQVDVDLKLDGFFSQWLTDVSTVKILNEIAAAADALEQGKEVDFDFGLFNETKTTSRPQPKLPQTMVTPQKSVINPTMTKSNLGRIQLEPYQNVQIPTFYGPGDTSQEMNEVKALIKGDSITTQILDVILKDQCSLPGCFAPVIIKLYGSDVTKFLSFYEKHIAGRDPDERFFRFCAGPHKNAIIPNDLTLFVQSIIETHESLNFLENEPLFQEKFVDFIVTRCFYQMDTELRGTANVTQFRKYGMASIFLNAFMMPDINETHHIFNYQHFYVAFCKFWDLDVDNDGFICKDDMLKFNDSTISPLIIDRFFKSTAYPRNQSKRQNIDFPAFSYFLMSSEDKTNRTSINFWYRICDLDDDGILSMSEIEQLYAVQFEQIKMTGNETIPFEDIQKQLIDVISPTNPAYVTVEDLIRSKQADMFFNTLFDIQKFLTKEYSFPIVSPSLDEATKALTPWETYVLHEYDQLVSDSS</sequence>
<dbReference type="Pfam" id="PF17958">
    <property type="entry name" value="EF-hand_13"/>
    <property type="match status" value="1"/>
</dbReference>
<evidence type="ECO:0000256" key="2">
    <source>
        <dbReference type="ARBA" id="ARBA00022837"/>
    </source>
</evidence>
<dbReference type="FunFam" id="1.10.238.10:FF:000025">
    <property type="entry name" value="serine/threonine-protein phosphatase 2A regulatory subunit B'' subunit alpha"/>
    <property type="match status" value="1"/>
</dbReference>
<evidence type="ECO:0000313" key="5">
    <source>
        <dbReference type="Proteomes" id="UP000001542"/>
    </source>
</evidence>
<protein>
    <submittedName>
        <fullName evidence="4">Phosphoprotein phosphatase, putative</fullName>
    </submittedName>
</protein>
<dbReference type="eggNOG" id="KOG2562">
    <property type="taxonomic scope" value="Eukaryota"/>
</dbReference>
<dbReference type="Gene3D" id="1.10.238.220">
    <property type="match status" value="1"/>
</dbReference>
<dbReference type="KEGG" id="tva:5468928"/>